<organism evidence="1 2">
    <name type="scientific">Scomber scombrus</name>
    <name type="common">Atlantic mackerel</name>
    <name type="synonym">Scomber vernalis</name>
    <dbReference type="NCBI Taxonomy" id="13677"/>
    <lineage>
        <taxon>Eukaryota</taxon>
        <taxon>Metazoa</taxon>
        <taxon>Chordata</taxon>
        <taxon>Craniata</taxon>
        <taxon>Vertebrata</taxon>
        <taxon>Euteleostomi</taxon>
        <taxon>Actinopterygii</taxon>
        <taxon>Neopterygii</taxon>
        <taxon>Teleostei</taxon>
        <taxon>Neoteleostei</taxon>
        <taxon>Acanthomorphata</taxon>
        <taxon>Pelagiaria</taxon>
        <taxon>Scombriformes</taxon>
        <taxon>Scombridae</taxon>
        <taxon>Scomber</taxon>
    </lineage>
</organism>
<dbReference type="AlphaFoldDB" id="A0AAV1QJU1"/>
<dbReference type="Proteomes" id="UP001314229">
    <property type="component" value="Unassembled WGS sequence"/>
</dbReference>
<name>A0AAV1QJU1_SCOSC</name>
<comment type="caution">
    <text evidence="1">The sequence shown here is derived from an EMBL/GenBank/DDBJ whole genome shotgun (WGS) entry which is preliminary data.</text>
</comment>
<dbReference type="PANTHER" id="PTHR46902">
    <property type="entry name" value="DOMON DOMAIN-CONTAINING PROTEIN FRRS1L"/>
    <property type="match status" value="1"/>
</dbReference>
<keyword evidence="2" id="KW-1185">Reference proteome</keyword>
<evidence type="ECO:0000313" key="1">
    <source>
        <dbReference type="EMBL" id="CAK6983209.1"/>
    </source>
</evidence>
<sequence>MLCAAEPPSCDPSQSSSCFFCGAKQTSSRNFEFSLSGQSEGYVACSLSTDTTAGGNDATYICANDNGVIKFFSALLDNGVLTVTTLAVTNVKGSVNGNNIQCEFSATIQAASVSRRSLSIRAQSFSLSVSTGAFNSTSDTLGSPTAKIQTNVVNIANSTAIIINLINTITTTTTTTTSTTTTATTATPTTRTTSHAVTLQHSSFMQGAMDEVYSVFLQHPNIHNSILCSICYLLLLLLCTKDVLTIKHDHTMFIVAKAALSSTEWTGVTSLPGSLLKTSEEIAHLSGTAENKTTKDLHYRISPIKLKITRPTAMDNRLVLTVLFMMLSWMFSSVSSAGCGISMLCAAEPTTCDPSQSSSCFFCGAKQSSGRNFDFSLSGESEGYVAASLSTDTTAGGNDATYICANDNGVIKFFSALLDNDVLTVTTLAVTNVKGSVNGNKIQCTFSATIPAASVSRRSLSIRAQSFSLSVSTGAFNSTSDTLGSPTAKIQTNVVNLANSTSTITNLVNTATTTATPTTSHAVTLQQSFMQALLVTVGVLGLAML</sequence>
<dbReference type="PANTHER" id="PTHR46902:SF1">
    <property type="entry name" value="DOMON DOMAIN-CONTAINING PROTEIN FRRS1L"/>
    <property type="match status" value="1"/>
</dbReference>
<dbReference type="EMBL" id="CAWUFR010001232">
    <property type="protein sequence ID" value="CAK6983209.1"/>
    <property type="molecule type" value="Genomic_DNA"/>
</dbReference>
<protein>
    <submittedName>
        <fullName evidence="1">Mucin-1-like</fullName>
    </submittedName>
</protein>
<evidence type="ECO:0000313" key="2">
    <source>
        <dbReference type="Proteomes" id="UP001314229"/>
    </source>
</evidence>
<dbReference type="InterPro" id="IPR042789">
    <property type="entry name" value="FRRS1L"/>
</dbReference>
<dbReference type="GO" id="GO:0099072">
    <property type="term" value="P:regulation of postsynaptic membrane neurotransmitter receptor levels"/>
    <property type="evidence" value="ECO:0007669"/>
    <property type="project" value="TreeGrafter"/>
</dbReference>
<gene>
    <name evidence="1" type="ORF">FSCOSCO3_A037512</name>
</gene>
<dbReference type="GO" id="GO:1900449">
    <property type="term" value="P:regulation of glutamate receptor signaling pathway"/>
    <property type="evidence" value="ECO:0007669"/>
    <property type="project" value="InterPro"/>
</dbReference>
<accession>A0AAV1QJU1</accession>
<proteinExistence type="predicted"/>
<reference evidence="1 2" key="1">
    <citation type="submission" date="2024-01" db="EMBL/GenBank/DDBJ databases">
        <authorList>
            <person name="Alioto T."/>
            <person name="Alioto T."/>
            <person name="Gomez Garrido J."/>
        </authorList>
    </citation>
    <scope>NUCLEOTIDE SEQUENCE [LARGE SCALE GENOMIC DNA]</scope>
</reference>